<comment type="caution">
    <text evidence="1">The sequence shown here is derived from an EMBL/GenBank/DDBJ whole genome shotgun (WGS) entry which is preliminary data.</text>
</comment>
<organism evidence="1 2">
    <name type="scientific">Pyrocoelia pectoralis</name>
    <dbReference type="NCBI Taxonomy" id="417401"/>
    <lineage>
        <taxon>Eukaryota</taxon>
        <taxon>Metazoa</taxon>
        <taxon>Ecdysozoa</taxon>
        <taxon>Arthropoda</taxon>
        <taxon>Hexapoda</taxon>
        <taxon>Insecta</taxon>
        <taxon>Pterygota</taxon>
        <taxon>Neoptera</taxon>
        <taxon>Endopterygota</taxon>
        <taxon>Coleoptera</taxon>
        <taxon>Polyphaga</taxon>
        <taxon>Elateriformia</taxon>
        <taxon>Elateroidea</taxon>
        <taxon>Lampyridae</taxon>
        <taxon>Lampyrinae</taxon>
        <taxon>Pyrocoelia</taxon>
    </lineage>
</organism>
<accession>A0AAN7VMU1</accession>
<name>A0AAN7VMU1_9COLE</name>
<dbReference type="AlphaFoldDB" id="A0AAN7VMU1"/>
<proteinExistence type="predicted"/>
<evidence type="ECO:0000313" key="2">
    <source>
        <dbReference type="Proteomes" id="UP001329430"/>
    </source>
</evidence>
<sequence length="375" mass="43927">MFTPWLFSSQPCEQIFRSTRALTSTFSTIVNFSLYEIIQRLNKIQHINNVISDLSETIIFPREAKHGKLGKNNSSIAEINFLCDKEIEECVMHALSDVKKDCKELKMKFDAEAWQEVQLFNTNINKGKEKALNEILNEDELTQCENEMDQRICDSTDEVENIIENRLNDLIVSLDEEKEDSAGPSSDFTEDFTDSEMVQLMNKDYGEFLNMKDQSSNKKSEHPFLQIKVGNDIKTIRKSSLCWLYNEQSNKLSADRLIRVRSKSNTTNIENNVTRKEENISVNIEEYYAVFYDDTWYIGRVIEETLQQEKYKIKFLRETLGQFDWPKQDDIQLVEHGFIFFGPIYMTGSLPMTITQAQRIQIIKKYKDMKRNKHT</sequence>
<protein>
    <submittedName>
        <fullName evidence="1">Uncharacterized protein</fullName>
    </submittedName>
</protein>
<dbReference type="Proteomes" id="UP001329430">
    <property type="component" value="Chromosome 2"/>
</dbReference>
<reference evidence="1 2" key="1">
    <citation type="journal article" date="2024" name="Insects">
        <title>An Improved Chromosome-Level Genome Assembly of the Firefly Pyrocoelia pectoralis.</title>
        <authorList>
            <person name="Fu X."/>
            <person name="Meyer-Rochow V.B."/>
            <person name="Ballantyne L."/>
            <person name="Zhu X."/>
        </authorList>
    </citation>
    <scope>NUCLEOTIDE SEQUENCE [LARGE SCALE GENOMIC DNA]</scope>
    <source>
        <strain evidence="1">XCY_ONT2</strain>
    </source>
</reference>
<keyword evidence="2" id="KW-1185">Reference proteome</keyword>
<dbReference type="EMBL" id="JAVRBK010000002">
    <property type="protein sequence ID" value="KAK5648001.1"/>
    <property type="molecule type" value="Genomic_DNA"/>
</dbReference>
<evidence type="ECO:0000313" key="1">
    <source>
        <dbReference type="EMBL" id="KAK5648001.1"/>
    </source>
</evidence>
<gene>
    <name evidence="1" type="ORF">RI129_002893</name>
</gene>